<keyword evidence="9" id="KW-1185">Reference proteome</keyword>
<evidence type="ECO:0000256" key="2">
    <source>
        <dbReference type="ARBA" id="ARBA00022516"/>
    </source>
</evidence>
<feature type="domain" description="Phospholipid/glycerol acyltransferase" evidence="7">
    <location>
        <begin position="75"/>
        <end position="187"/>
    </location>
</feature>
<dbReference type="SMART" id="SM00563">
    <property type="entry name" value="PlsC"/>
    <property type="match status" value="1"/>
</dbReference>
<name>A0ABT0XAX5_9ACTN</name>
<dbReference type="CDD" id="cd07989">
    <property type="entry name" value="LPLAT_AGPAT-like"/>
    <property type="match status" value="1"/>
</dbReference>
<evidence type="ECO:0000256" key="5">
    <source>
        <dbReference type="ARBA" id="ARBA00023315"/>
    </source>
</evidence>
<dbReference type="SUPFAM" id="SSF69593">
    <property type="entry name" value="Glycerol-3-phosphate (1)-acyltransferase"/>
    <property type="match status" value="1"/>
</dbReference>
<dbReference type="RefSeq" id="WP_251417700.1">
    <property type="nucleotide sequence ID" value="NZ_JAMQGM010000045.1"/>
</dbReference>
<evidence type="ECO:0000256" key="3">
    <source>
        <dbReference type="ARBA" id="ARBA00022679"/>
    </source>
</evidence>
<evidence type="ECO:0000256" key="6">
    <source>
        <dbReference type="SAM" id="MobiDB-lite"/>
    </source>
</evidence>
<accession>A0ABT0XAX5</accession>
<evidence type="ECO:0000256" key="4">
    <source>
        <dbReference type="ARBA" id="ARBA00023098"/>
    </source>
</evidence>
<evidence type="ECO:0000313" key="9">
    <source>
        <dbReference type="Proteomes" id="UP001167160"/>
    </source>
</evidence>
<dbReference type="PANTHER" id="PTHR10434:SF64">
    <property type="entry name" value="1-ACYL-SN-GLYCEROL-3-PHOSPHATE ACYLTRANSFERASE-RELATED"/>
    <property type="match status" value="1"/>
</dbReference>
<keyword evidence="5 8" id="KW-0012">Acyltransferase</keyword>
<keyword evidence="2" id="KW-0444">Lipid biosynthesis</keyword>
<dbReference type="InterPro" id="IPR002123">
    <property type="entry name" value="Plipid/glycerol_acylTrfase"/>
</dbReference>
<evidence type="ECO:0000259" key="7">
    <source>
        <dbReference type="SMART" id="SM00563"/>
    </source>
</evidence>
<comment type="pathway">
    <text evidence="1">Lipid metabolism.</text>
</comment>
<reference evidence="8" key="1">
    <citation type="journal article" date="2023" name="Int. J. Syst. Evol. Microbiol.">
        <title>Streptomyces meridianus sp. nov. isolated from brackish water of the Tagus estuary in Alcochete, Portugal.</title>
        <authorList>
            <person name="Santos J.D.N."/>
            <person name="Klimek D."/>
            <person name="Calusinska M."/>
            <person name="Lobo Da Cunha A."/>
            <person name="Catita J."/>
            <person name="Goncalves H."/>
            <person name="Gonzalez I."/>
            <person name="Reyes F."/>
            <person name="Lage O.M."/>
        </authorList>
    </citation>
    <scope>NUCLEOTIDE SEQUENCE</scope>
    <source>
        <strain evidence="8">MTZ3.1</strain>
    </source>
</reference>
<dbReference type="GO" id="GO:0016746">
    <property type="term" value="F:acyltransferase activity"/>
    <property type="evidence" value="ECO:0007669"/>
    <property type="project" value="UniProtKB-KW"/>
</dbReference>
<feature type="compositionally biased region" description="Basic and acidic residues" evidence="6">
    <location>
        <begin position="251"/>
        <end position="261"/>
    </location>
</feature>
<evidence type="ECO:0000256" key="1">
    <source>
        <dbReference type="ARBA" id="ARBA00005189"/>
    </source>
</evidence>
<keyword evidence="4" id="KW-0443">Lipid metabolism</keyword>
<organism evidence="8 9">
    <name type="scientific">Streptomyces meridianus</name>
    <dbReference type="NCBI Taxonomy" id="2938945"/>
    <lineage>
        <taxon>Bacteria</taxon>
        <taxon>Bacillati</taxon>
        <taxon>Actinomycetota</taxon>
        <taxon>Actinomycetes</taxon>
        <taxon>Kitasatosporales</taxon>
        <taxon>Streptomycetaceae</taxon>
        <taxon>Streptomyces</taxon>
    </lineage>
</organism>
<feature type="region of interest" description="Disordered" evidence="6">
    <location>
        <begin position="250"/>
        <end position="274"/>
    </location>
</feature>
<proteinExistence type="predicted"/>
<protein>
    <submittedName>
        <fullName evidence="8">1-acyl-sn-glycerol-3-phosphate acyltransferase</fullName>
    </submittedName>
</protein>
<dbReference type="Proteomes" id="UP001167160">
    <property type="component" value="Unassembled WGS sequence"/>
</dbReference>
<dbReference type="Pfam" id="PF01553">
    <property type="entry name" value="Acyltransferase"/>
    <property type="match status" value="1"/>
</dbReference>
<dbReference type="PANTHER" id="PTHR10434">
    <property type="entry name" value="1-ACYL-SN-GLYCEROL-3-PHOSPHATE ACYLTRANSFERASE"/>
    <property type="match status" value="1"/>
</dbReference>
<dbReference type="EMBL" id="JAMQGM010000045">
    <property type="protein sequence ID" value="MCM2579651.1"/>
    <property type="molecule type" value="Genomic_DNA"/>
</dbReference>
<comment type="caution">
    <text evidence="8">The sequence shown here is derived from an EMBL/GenBank/DDBJ whole genome shotgun (WGS) entry which is preliminary data.</text>
</comment>
<gene>
    <name evidence="8" type="ORF">M1E25_20240</name>
</gene>
<sequence length="274" mass="28842">MAASEPQAGVVRRHARLAVAGLLLTAGILLAPLVRRWPPDRCLRVTAAWSRALAVSFGLRVRVSGCPGPVAGRPALVVANHISWLDVALVAAVRPGRVVAKSDIAFWPVLGRIAALGGTLFLERERLRALPGAVAEMTRTLGRGTSVVVFPEGSTWCGRRQGPFRPAAFQAAIDAAVPVQPVLIRYRSADGRPAAAASYVGEDTLVASLRRVVAARGLIAEVRVLPLIPPGAHPDRRALARAAHAAVTAARGEREGTERAEAAVPRNADVLPVT</sequence>
<evidence type="ECO:0000313" key="8">
    <source>
        <dbReference type="EMBL" id="MCM2579651.1"/>
    </source>
</evidence>
<keyword evidence="3 8" id="KW-0808">Transferase</keyword>